<evidence type="ECO:0000313" key="2">
    <source>
        <dbReference type="EnsemblMetazoa" id="GBRI027611-PA"/>
    </source>
</evidence>
<protein>
    <submittedName>
        <fullName evidence="2">Uncharacterized protein</fullName>
    </submittedName>
</protein>
<reference evidence="2" key="2">
    <citation type="submission" date="2020-05" db="UniProtKB">
        <authorList>
            <consortium name="EnsemblMetazoa"/>
        </authorList>
    </citation>
    <scope>IDENTIFICATION</scope>
    <source>
        <strain evidence="2">IAEA</strain>
    </source>
</reference>
<sequence>MMLLVLKYDASISVCLIESLGIVKVKYKQCSSSQAYENKHRQHKHTSFYSLENYDSFFLFLIHTLLRAWTAGEMLLSTLFVAFFPLGSILLHFIGKCQILKLELEQFPNEVAAMISRGTKVEEMCRKDFHIINEDLINNIRKFAHADLNSNIYSFNSETRGYQKKCLRLRSAREKCNSQTNSNNNKAMTDEWLNCYT</sequence>
<reference evidence="3" key="1">
    <citation type="submission" date="2014-03" db="EMBL/GenBank/DDBJ databases">
        <authorList>
            <person name="Aksoy S."/>
            <person name="Warren W."/>
            <person name="Wilson R.K."/>
        </authorList>
    </citation>
    <scope>NUCLEOTIDE SEQUENCE [LARGE SCALE GENOMIC DNA]</scope>
    <source>
        <strain evidence="3">IAEA</strain>
    </source>
</reference>
<keyword evidence="1" id="KW-0472">Membrane</keyword>
<proteinExistence type="predicted"/>
<dbReference type="Proteomes" id="UP000091820">
    <property type="component" value="Unassembled WGS sequence"/>
</dbReference>
<dbReference type="EnsemblMetazoa" id="GBRI027611-RA">
    <property type="protein sequence ID" value="GBRI027611-PA"/>
    <property type="gene ID" value="GBRI027611"/>
</dbReference>
<dbReference type="AlphaFoldDB" id="A0A1A9WPY8"/>
<organism evidence="2 3">
    <name type="scientific">Glossina brevipalpis</name>
    <dbReference type="NCBI Taxonomy" id="37001"/>
    <lineage>
        <taxon>Eukaryota</taxon>
        <taxon>Metazoa</taxon>
        <taxon>Ecdysozoa</taxon>
        <taxon>Arthropoda</taxon>
        <taxon>Hexapoda</taxon>
        <taxon>Insecta</taxon>
        <taxon>Pterygota</taxon>
        <taxon>Neoptera</taxon>
        <taxon>Endopterygota</taxon>
        <taxon>Diptera</taxon>
        <taxon>Brachycera</taxon>
        <taxon>Muscomorpha</taxon>
        <taxon>Hippoboscoidea</taxon>
        <taxon>Glossinidae</taxon>
        <taxon>Glossina</taxon>
    </lineage>
</organism>
<keyword evidence="3" id="KW-1185">Reference proteome</keyword>
<evidence type="ECO:0000313" key="3">
    <source>
        <dbReference type="Proteomes" id="UP000091820"/>
    </source>
</evidence>
<dbReference type="VEuPathDB" id="VectorBase:GBRI027611"/>
<evidence type="ECO:0000256" key="1">
    <source>
        <dbReference type="SAM" id="Phobius"/>
    </source>
</evidence>
<keyword evidence="1" id="KW-1133">Transmembrane helix</keyword>
<keyword evidence="1" id="KW-0812">Transmembrane</keyword>
<feature type="transmembrane region" description="Helical" evidence="1">
    <location>
        <begin position="75"/>
        <end position="94"/>
    </location>
</feature>
<accession>A0A1A9WPY8</accession>
<name>A0A1A9WPY8_9MUSC</name>